<dbReference type="OrthoDB" id="9787782at2"/>
<dbReference type="GO" id="GO:0006508">
    <property type="term" value="P:proteolysis"/>
    <property type="evidence" value="ECO:0007669"/>
    <property type="project" value="UniProtKB-KW"/>
</dbReference>
<keyword evidence="4" id="KW-1185">Reference proteome</keyword>
<accession>A0A1G7QFE4</accession>
<sequence>MKIKSEFDIQFHIPKQTPIVAVLHVHPSVESRLLSADTLTVEHIVAVEERLEPIPLQVSQYIDSFGNRCSRFVAPEGAVRLSGSNVMEASETPDPQGEGLAQIPIEDLPDEALQFLLASRYCQVDEFGAIAAELFGSTKPGWERAAIIRDWVHDKVAFNYKAARSTKTAMDVFTERVGVCRDFQHLAITLTRALNIPARYVTGYLGDIRVPYAGPGDFSAWYQVWLAGQWWNMDARHHTPRLGRIPMAFGRDAADVAITTSFGLAELTHFHVESNEVDCDGRPVPLPTSTDPSAASPITLQ</sequence>
<organism evidence="3 4">
    <name type="scientific">Terriglobus roseus</name>
    <dbReference type="NCBI Taxonomy" id="392734"/>
    <lineage>
        <taxon>Bacteria</taxon>
        <taxon>Pseudomonadati</taxon>
        <taxon>Acidobacteriota</taxon>
        <taxon>Terriglobia</taxon>
        <taxon>Terriglobales</taxon>
        <taxon>Acidobacteriaceae</taxon>
        <taxon>Terriglobus</taxon>
    </lineage>
</organism>
<evidence type="ECO:0000256" key="1">
    <source>
        <dbReference type="SAM" id="MobiDB-lite"/>
    </source>
</evidence>
<keyword evidence="3" id="KW-0645">Protease</keyword>
<dbReference type="SUPFAM" id="SSF54001">
    <property type="entry name" value="Cysteine proteinases"/>
    <property type="match status" value="1"/>
</dbReference>
<reference evidence="3 4" key="1">
    <citation type="submission" date="2016-10" db="EMBL/GenBank/DDBJ databases">
        <authorList>
            <person name="de Groot N.N."/>
        </authorList>
    </citation>
    <scope>NUCLEOTIDE SEQUENCE [LARGE SCALE GENOMIC DNA]</scope>
    <source>
        <strain evidence="3 4">GAS232</strain>
    </source>
</reference>
<evidence type="ECO:0000259" key="2">
    <source>
        <dbReference type="SMART" id="SM00460"/>
    </source>
</evidence>
<dbReference type="Gene3D" id="2.60.40.2250">
    <property type="match status" value="1"/>
</dbReference>
<evidence type="ECO:0000313" key="3">
    <source>
        <dbReference type="EMBL" id="SDF97175.1"/>
    </source>
</evidence>
<dbReference type="Gene3D" id="3.10.620.30">
    <property type="match status" value="1"/>
</dbReference>
<dbReference type="InterPro" id="IPR002931">
    <property type="entry name" value="Transglutaminase-like"/>
</dbReference>
<proteinExistence type="predicted"/>
<dbReference type="InterPro" id="IPR038765">
    <property type="entry name" value="Papain-like_cys_pep_sf"/>
</dbReference>
<keyword evidence="3" id="KW-0378">Hydrolase</keyword>
<gene>
    <name evidence="3" type="ORF">SAMN05444167_3852</name>
</gene>
<dbReference type="PANTHER" id="PTHR33490:SF12">
    <property type="entry name" value="BLL5557 PROTEIN"/>
    <property type="match status" value="1"/>
</dbReference>
<dbReference type="RefSeq" id="WP_083346584.1">
    <property type="nucleotide sequence ID" value="NZ_LT629690.1"/>
</dbReference>
<dbReference type="EMBL" id="LT629690">
    <property type="protein sequence ID" value="SDF97175.1"/>
    <property type="molecule type" value="Genomic_DNA"/>
</dbReference>
<dbReference type="AlphaFoldDB" id="A0A1G7QFE4"/>
<feature type="compositionally biased region" description="Polar residues" evidence="1">
    <location>
        <begin position="287"/>
        <end position="301"/>
    </location>
</feature>
<protein>
    <submittedName>
        <fullName evidence="3">Transglutaminase-like enzyme, putative cysteine protease</fullName>
    </submittedName>
</protein>
<dbReference type="Pfam" id="PF01841">
    <property type="entry name" value="Transglut_core"/>
    <property type="match status" value="1"/>
</dbReference>
<dbReference type="Proteomes" id="UP000182427">
    <property type="component" value="Chromosome I"/>
</dbReference>
<feature type="domain" description="Transglutaminase-like" evidence="2">
    <location>
        <begin position="172"/>
        <end position="237"/>
    </location>
</feature>
<dbReference type="PANTHER" id="PTHR33490">
    <property type="entry name" value="BLR5614 PROTEIN-RELATED"/>
    <property type="match status" value="1"/>
</dbReference>
<dbReference type="GO" id="GO:0008233">
    <property type="term" value="F:peptidase activity"/>
    <property type="evidence" value="ECO:0007669"/>
    <property type="project" value="UniProtKB-KW"/>
</dbReference>
<evidence type="ECO:0000313" key="4">
    <source>
        <dbReference type="Proteomes" id="UP000182427"/>
    </source>
</evidence>
<name>A0A1G7QFE4_9BACT</name>
<dbReference type="SMART" id="SM00460">
    <property type="entry name" value="TGc"/>
    <property type="match status" value="1"/>
</dbReference>
<feature type="region of interest" description="Disordered" evidence="1">
    <location>
        <begin position="281"/>
        <end position="301"/>
    </location>
</feature>